<reference evidence="1 2" key="1">
    <citation type="submission" date="2018-07" db="EMBL/GenBank/DDBJ databases">
        <title>Complete genome sequencing of Ornithinimicrobium sp. AMA3305.</title>
        <authorList>
            <person name="Bae J.-W."/>
        </authorList>
    </citation>
    <scope>NUCLEOTIDE SEQUENCE [LARGE SCALE GENOMIC DNA]</scope>
    <source>
        <strain evidence="1 2">AMA3305</strain>
    </source>
</reference>
<evidence type="ECO:0000313" key="2">
    <source>
        <dbReference type="Proteomes" id="UP000253790"/>
    </source>
</evidence>
<keyword evidence="2" id="KW-1185">Reference proteome</keyword>
<accession>A0A345NK86</accession>
<protein>
    <submittedName>
        <fullName evidence="1">Uncharacterized protein</fullName>
    </submittedName>
</protein>
<dbReference type="EMBL" id="CP031229">
    <property type="protein sequence ID" value="AXH95444.1"/>
    <property type="molecule type" value="Genomic_DNA"/>
</dbReference>
<dbReference type="Proteomes" id="UP000253790">
    <property type="component" value="Chromosome"/>
</dbReference>
<gene>
    <name evidence="1" type="ORF">DV701_04255</name>
</gene>
<name>A0A345NK86_9MICO</name>
<organism evidence="1 2">
    <name type="scientific">Ornithinimicrobium avium</name>
    <dbReference type="NCBI Taxonomy" id="2283195"/>
    <lineage>
        <taxon>Bacteria</taxon>
        <taxon>Bacillati</taxon>
        <taxon>Actinomycetota</taxon>
        <taxon>Actinomycetes</taxon>
        <taxon>Micrococcales</taxon>
        <taxon>Ornithinimicrobiaceae</taxon>
        <taxon>Ornithinimicrobium</taxon>
    </lineage>
</organism>
<evidence type="ECO:0000313" key="1">
    <source>
        <dbReference type="EMBL" id="AXH95444.1"/>
    </source>
</evidence>
<proteinExistence type="predicted"/>
<dbReference type="AlphaFoldDB" id="A0A345NK86"/>
<sequence length="88" mass="9568">MPEVLVRWWWESDGNDLGSRSSSPDRAASDEGILEALDLIRDLGLVEQLGEGTPFVPTAFGHDAGLSFIHVGMQGGFLRAEARERLAS</sequence>
<dbReference type="KEGG" id="orn:DV701_04255"/>